<dbReference type="OrthoDB" id="580577at2759"/>
<comment type="caution">
    <text evidence="2">The sequence shown here is derived from an EMBL/GenBank/DDBJ whole genome shotgun (WGS) entry which is preliminary data.</text>
</comment>
<keyword evidence="3" id="KW-1185">Reference proteome</keyword>
<evidence type="ECO:0000256" key="1">
    <source>
        <dbReference type="SAM" id="MobiDB-lite"/>
    </source>
</evidence>
<gene>
    <name evidence="2" type="ORF">Taro_034851</name>
</gene>
<reference evidence="2" key="1">
    <citation type="submission" date="2017-07" db="EMBL/GenBank/DDBJ databases">
        <title>Taro Niue Genome Assembly and Annotation.</title>
        <authorList>
            <person name="Atibalentja N."/>
            <person name="Keating K."/>
            <person name="Fields C.J."/>
        </authorList>
    </citation>
    <scope>NUCLEOTIDE SEQUENCE</scope>
    <source>
        <strain evidence="2">Niue_2</strain>
        <tissue evidence="2">Leaf</tissue>
    </source>
</reference>
<accession>A0A843WD35</accession>
<evidence type="ECO:0000313" key="3">
    <source>
        <dbReference type="Proteomes" id="UP000652761"/>
    </source>
</evidence>
<evidence type="ECO:0000313" key="2">
    <source>
        <dbReference type="EMBL" id="MQM02084.1"/>
    </source>
</evidence>
<dbReference type="AlphaFoldDB" id="A0A843WD35"/>
<dbReference type="EMBL" id="NMUH01002789">
    <property type="protein sequence ID" value="MQM02084.1"/>
    <property type="molecule type" value="Genomic_DNA"/>
</dbReference>
<sequence>MGTGPTMEPYLPGRGRWVIKKAQGLGWRPTLHLVGAPAYHLPKWESGRHNLWQRGPAFARPPPISNAPKTHPKHECFTTYAPTKKIQTSFRQLQKPAGQLLRTKQNPCREDCLCPPPCEIWRKEQKRAVLYAPHSYAYAFDPPLHDATREQRR</sequence>
<feature type="region of interest" description="Disordered" evidence="1">
    <location>
        <begin position="55"/>
        <end position="75"/>
    </location>
</feature>
<organism evidence="2 3">
    <name type="scientific">Colocasia esculenta</name>
    <name type="common">Wild taro</name>
    <name type="synonym">Arum esculentum</name>
    <dbReference type="NCBI Taxonomy" id="4460"/>
    <lineage>
        <taxon>Eukaryota</taxon>
        <taxon>Viridiplantae</taxon>
        <taxon>Streptophyta</taxon>
        <taxon>Embryophyta</taxon>
        <taxon>Tracheophyta</taxon>
        <taxon>Spermatophyta</taxon>
        <taxon>Magnoliopsida</taxon>
        <taxon>Liliopsida</taxon>
        <taxon>Araceae</taxon>
        <taxon>Aroideae</taxon>
        <taxon>Colocasieae</taxon>
        <taxon>Colocasia</taxon>
    </lineage>
</organism>
<name>A0A843WD35_COLES</name>
<proteinExistence type="predicted"/>
<protein>
    <submittedName>
        <fullName evidence="2">Uncharacterized protein</fullName>
    </submittedName>
</protein>
<dbReference type="Proteomes" id="UP000652761">
    <property type="component" value="Unassembled WGS sequence"/>
</dbReference>